<gene>
    <name evidence="3" type="ORF">SAMN06272739_2935</name>
</gene>
<organism evidence="3 4">
    <name type="scientific">Blastococcus haudaquaticus</name>
    <dbReference type="NCBI Taxonomy" id="1938745"/>
    <lineage>
        <taxon>Bacteria</taxon>
        <taxon>Bacillati</taxon>
        <taxon>Actinomycetota</taxon>
        <taxon>Actinomycetes</taxon>
        <taxon>Geodermatophilales</taxon>
        <taxon>Geodermatophilaceae</taxon>
        <taxon>Blastococcus</taxon>
    </lineage>
</organism>
<keyword evidence="2" id="KW-1133">Transmembrane helix</keyword>
<proteinExistence type="predicted"/>
<feature type="transmembrane region" description="Helical" evidence="2">
    <location>
        <begin position="28"/>
        <end position="48"/>
    </location>
</feature>
<feature type="region of interest" description="Disordered" evidence="1">
    <location>
        <begin position="1"/>
        <end position="20"/>
    </location>
</feature>
<dbReference type="OrthoDB" id="3831250at2"/>
<accession>A0A286GZV2</accession>
<dbReference type="Proteomes" id="UP000219482">
    <property type="component" value="Unassembled WGS sequence"/>
</dbReference>
<evidence type="ECO:0000313" key="4">
    <source>
        <dbReference type="Proteomes" id="UP000219482"/>
    </source>
</evidence>
<keyword evidence="4" id="KW-1185">Reference proteome</keyword>
<feature type="region of interest" description="Disordered" evidence="1">
    <location>
        <begin position="54"/>
        <end position="119"/>
    </location>
</feature>
<evidence type="ECO:0000256" key="2">
    <source>
        <dbReference type="SAM" id="Phobius"/>
    </source>
</evidence>
<protein>
    <recommendedName>
        <fullName evidence="5">DUF4352 domain-containing protein</fullName>
    </recommendedName>
</protein>
<keyword evidence="2" id="KW-0812">Transmembrane</keyword>
<name>A0A286GZV2_9ACTN</name>
<sequence length="235" mass="23186">MTTTSDHSSRPAEPVDGPAVVPSRRRRLVLAVVAAVVAVALVVLVVVLSGRDDAAGDGAASSTPSATTSSGASSPSASAPTTPGAEPSAPAGSAQAVPVDGNEPPPQRPPVALDAGDDVDGVTGSLALVEEIDGSAQGPGNINGPALRITVRLVNGTDADLALSGVAVSVFHGADRTPASPLEDRSQSPFAGDLPPGDAAEGVYVLRVPADDRDDIRVEVGVRPGAAVMVFTGAV</sequence>
<evidence type="ECO:0000313" key="3">
    <source>
        <dbReference type="EMBL" id="SOE01053.1"/>
    </source>
</evidence>
<keyword evidence="2" id="KW-0472">Membrane</keyword>
<evidence type="ECO:0000256" key="1">
    <source>
        <dbReference type="SAM" id="MobiDB-lite"/>
    </source>
</evidence>
<dbReference type="EMBL" id="OCNK01000003">
    <property type="protein sequence ID" value="SOE01053.1"/>
    <property type="molecule type" value="Genomic_DNA"/>
</dbReference>
<dbReference type="AlphaFoldDB" id="A0A286GZV2"/>
<reference evidence="4" key="1">
    <citation type="submission" date="2017-09" db="EMBL/GenBank/DDBJ databases">
        <authorList>
            <person name="Varghese N."/>
            <person name="Submissions S."/>
        </authorList>
    </citation>
    <scope>NUCLEOTIDE SEQUENCE [LARGE SCALE GENOMIC DNA]</scope>
    <source>
        <strain evidence="4">DSM 44270</strain>
    </source>
</reference>
<evidence type="ECO:0008006" key="5">
    <source>
        <dbReference type="Google" id="ProtNLM"/>
    </source>
</evidence>
<dbReference type="RefSeq" id="WP_097184608.1">
    <property type="nucleotide sequence ID" value="NZ_OCNK01000003.1"/>
</dbReference>
<feature type="region of interest" description="Disordered" evidence="1">
    <location>
        <begin position="177"/>
        <end position="196"/>
    </location>
</feature>
<feature type="compositionally biased region" description="Low complexity" evidence="1">
    <location>
        <begin position="56"/>
        <end position="94"/>
    </location>
</feature>